<comment type="caution">
    <text evidence="4">The sequence shown here is derived from an EMBL/GenBank/DDBJ whole genome shotgun (WGS) entry which is preliminary data.</text>
</comment>
<dbReference type="SUPFAM" id="SSF51735">
    <property type="entry name" value="NAD(P)-binding Rossmann-fold domains"/>
    <property type="match status" value="1"/>
</dbReference>
<comment type="subcellular location">
    <subcellularLocation>
        <location evidence="1">Endoplasmic reticulum</location>
    </subcellularLocation>
</comment>
<reference evidence="4 5" key="1">
    <citation type="submission" date="2023-07" db="EMBL/GenBank/DDBJ databases">
        <title>Genomic Encyclopedia of Type Strains, Phase IV (KMG-IV): sequencing the most valuable type-strain genomes for metagenomic binning, comparative biology and taxonomic classification.</title>
        <authorList>
            <person name="Goeker M."/>
        </authorList>
    </citation>
    <scope>NUCLEOTIDE SEQUENCE [LARGE SCALE GENOMIC DNA]</scope>
    <source>
        <strain evidence="4 5">DSM 5896</strain>
    </source>
</reference>
<proteinExistence type="inferred from homology"/>
<organism evidence="4 5">
    <name type="scientific">Labrys monachus</name>
    <dbReference type="NCBI Taxonomy" id="217067"/>
    <lineage>
        <taxon>Bacteria</taxon>
        <taxon>Pseudomonadati</taxon>
        <taxon>Pseudomonadota</taxon>
        <taxon>Alphaproteobacteria</taxon>
        <taxon>Hyphomicrobiales</taxon>
        <taxon>Xanthobacteraceae</taxon>
        <taxon>Labrys</taxon>
    </lineage>
</organism>
<name>A0ABU0FLV9_9HYPH</name>
<evidence type="ECO:0000256" key="3">
    <source>
        <dbReference type="ARBA" id="ARBA00023002"/>
    </source>
</evidence>
<dbReference type="EMBL" id="JAUSVK010000001">
    <property type="protein sequence ID" value="MDQ0395590.1"/>
    <property type="molecule type" value="Genomic_DNA"/>
</dbReference>
<dbReference type="PRINTS" id="PR00081">
    <property type="entry name" value="GDHRDH"/>
</dbReference>
<dbReference type="PANTHER" id="PTHR43899">
    <property type="entry name" value="RH59310P"/>
    <property type="match status" value="1"/>
</dbReference>
<dbReference type="InterPro" id="IPR036291">
    <property type="entry name" value="NAD(P)-bd_dom_sf"/>
</dbReference>
<dbReference type="PROSITE" id="PS00061">
    <property type="entry name" value="ADH_SHORT"/>
    <property type="match status" value="1"/>
</dbReference>
<keyword evidence="5" id="KW-1185">Reference proteome</keyword>
<dbReference type="InterPro" id="IPR051019">
    <property type="entry name" value="VLCFA-Steroid_DH"/>
</dbReference>
<dbReference type="CDD" id="cd05233">
    <property type="entry name" value="SDR_c"/>
    <property type="match status" value="1"/>
</dbReference>
<comment type="similarity">
    <text evidence="2">Belongs to the short-chain dehydrogenases/reductases (SDR) family.</text>
</comment>
<dbReference type="InterPro" id="IPR020904">
    <property type="entry name" value="Sc_DH/Rdtase_CS"/>
</dbReference>
<evidence type="ECO:0000256" key="2">
    <source>
        <dbReference type="ARBA" id="ARBA00006484"/>
    </source>
</evidence>
<protein>
    <submittedName>
        <fullName evidence="4">Uncharacterized protein</fullName>
    </submittedName>
</protein>
<dbReference type="Proteomes" id="UP001237448">
    <property type="component" value="Unassembled WGS sequence"/>
</dbReference>
<evidence type="ECO:0000313" key="5">
    <source>
        <dbReference type="Proteomes" id="UP001237448"/>
    </source>
</evidence>
<keyword evidence="3" id="KW-0560">Oxidoreductase</keyword>
<evidence type="ECO:0000313" key="4">
    <source>
        <dbReference type="EMBL" id="MDQ0395590.1"/>
    </source>
</evidence>
<evidence type="ECO:0000256" key="1">
    <source>
        <dbReference type="ARBA" id="ARBA00004240"/>
    </source>
</evidence>
<sequence>MSDADTAATIALNVIAPTRLARAVLPGFLKRDTGAIINIASIMAFHALPITTLYSATKSYVLTFSRGLQGELAATGVRVQAVLPAGTATEFYDHSGVPLSAFDPAAVMTTENLVDARLLALTGMRKLGFLRFTTTNYGRLMSKRGARCSGRPRLAYQHRATTKANGCLPATRQRVPDICDLIRRRYALGHCPSRLMPGSWRDSQSEKHEDCLVEPQDIFVVQPPTRAPTFVLGAVVILSTIKRHAARNPLRSFGSTGRRNNGASVSSVVKAQMMIESVASKLSS</sequence>
<dbReference type="InterPro" id="IPR002347">
    <property type="entry name" value="SDR_fam"/>
</dbReference>
<dbReference type="Pfam" id="PF00106">
    <property type="entry name" value="adh_short"/>
    <property type="match status" value="1"/>
</dbReference>
<dbReference type="Gene3D" id="3.40.50.720">
    <property type="entry name" value="NAD(P)-binding Rossmann-like Domain"/>
    <property type="match status" value="1"/>
</dbReference>
<accession>A0ABU0FLV9</accession>
<dbReference type="PANTHER" id="PTHR43899:SF13">
    <property type="entry name" value="RH59310P"/>
    <property type="match status" value="1"/>
</dbReference>
<gene>
    <name evidence="4" type="ORF">J3R73_005382</name>
</gene>